<evidence type="ECO:0000313" key="4">
    <source>
        <dbReference type="Proteomes" id="UP000028545"/>
    </source>
</evidence>
<dbReference type="KEGG" id="sapo:SAPIO_CDS2789"/>
<dbReference type="AlphaFoldDB" id="A0A084GBJ3"/>
<dbReference type="GO" id="GO:0005739">
    <property type="term" value="C:mitochondrion"/>
    <property type="evidence" value="ECO:0007669"/>
    <property type="project" value="TreeGrafter"/>
</dbReference>
<dbReference type="GeneID" id="27721861"/>
<dbReference type="HOGENOM" id="CLU_014049_0_0_1"/>
<gene>
    <name evidence="3" type="ORF">SAPIO_CDS2789</name>
</gene>
<dbReference type="PROSITE" id="PS51387">
    <property type="entry name" value="FAD_PCMH"/>
    <property type="match status" value="1"/>
</dbReference>
<dbReference type="Proteomes" id="UP000028545">
    <property type="component" value="Unassembled WGS sequence"/>
</dbReference>
<evidence type="ECO:0000256" key="1">
    <source>
        <dbReference type="ARBA" id="ARBA00023002"/>
    </source>
</evidence>
<dbReference type="EMBL" id="JOWA01000087">
    <property type="protein sequence ID" value="KEZ44705.1"/>
    <property type="molecule type" value="Genomic_DNA"/>
</dbReference>
<protein>
    <submittedName>
        <fullName evidence="3">Oxidoreductase</fullName>
    </submittedName>
</protein>
<dbReference type="Gene3D" id="3.30.465.10">
    <property type="match status" value="1"/>
</dbReference>
<dbReference type="OrthoDB" id="610608at2759"/>
<dbReference type="Gene3D" id="3.30.43.10">
    <property type="entry name" value="Uridine Diphospho-n-acetylenolpyruvylglucosamine Reductase, domain 2"/>
    <property type="match status" value="1"/>
</dbReference>
<keyword evidence="1" id="KW-0560">Oxidoreductase</keyword>
<dbReference type="RefSeq" id="XP_016644504.1">
    <property type="nucleotide sequence ID" value="XM_016785722.1"/>
</dbReference>
<dbReference type="InterPro" id="IPR016169">
    <property type="entry name" value="FAD-bd_PCMH_sub2"/>
</dbReference>
<dbReference type="Pfam" id="PF04030">
    <property type="entry name" value="ALO"/>
    <property type="match status" value="1"/>
</dbReference>
<dbReference type="GO" id="GO:0071949">
    <property type="term" value="F:FAD binding"/>
    <property type="evidence" value="ECO:0007669"/>
    <property type="project" value="InterPro"/>
</dbReference>
<dbReference type="InterPro" id="IPR007173">
    <property type="entry name" value="ALO_C"/>
</dbReference>
<dbReference type="PANTHER" id="PTHR43762:SF1">
    <property type="entry name" value="D-ARABINONO-1,4-LACTONE OXIDASE"/>
    <property type="match status" value="1"/>
</dbReference>
<feature type="domain" description="FAD-binding PCMH-type" evidence="2">
    <location>
        <begin position="195"/>
        <end position="390"/>
    </location>
</feature>
<dbReference type="Gene3D" id="3.30.70.2520">
    <property type="match status" value="1"/>
</dbReference>
<dbReference type="VEuPathDB" id="FungiDB:SAPIO_CDS2789"/>
<proteinExistence type="predicted"/>
<comment type="caution">
    <text evidence="3">The sequence shown here is derived from an EMBL/GenBank/DDBJ whole genome shotgun (WGS) entry which is preliminary data.</text>
</comment>
<dbReference type="InterPro" id="IPR010031">
    <property type="entry name" value="FAD_lactone_oxidase-like"/>
</dbReference>
<evidence type="ECO:0000259" key="2">
    <source>
        <dbReference type="PROSITE" id="PS51387"/>
    </source>
</evidence>
<reference evidence="3 4" key="1">
    <citation type="journal article" date="2014" name="Genome Announc.">
        <title>Draft genome sequence of the pathogenic fungus Scedosporium apiospermum.</title>
        <authorList>
            <person name="Vandeputte P."/>
            <person name="Ghamrawi S."/>
            <person name="Rechenmann M."/>
            <person name="Iltis A."/>
            <person name="Giraud S."/>
            <person name="Fleury M."/>
            <person name="Thornton C."/>
            <person name="Delhaes L."/>
            <person name="Meyer W."/>
            <person name="Papon N."/>
            <person name="Bouchara J.P."/>
        </authorList>
    </citation>
    <scope>NUCLEOTIDE SEQUENCE [LARGE SCALE GENOMIC DNA]</scope>
    <source>
        <strain evidence="3 4">IHEM 14462</strain>
    </source>
</reference>
<name>A0A084GBJ3_PSEDA</name>
<accession>A0A084GBJ3</accession>
<dbReference type="InterPro" id="IPR016167">
    <property type="entry name" value="FAD-bd_PCMH_sub1"/>
</dbReference>
<dbReference type="GO" id="GO:0003885">
    <property type="term" value="F:D-arabinono-1,4-lactone oxidase activity"/>
    <property type="evidence" value="ECO:0007669"/>
    <property type="project" value="InterPro"/>
</dbReference>
<dbReference type="OMA" id="HSWSPIF"/>
<dbReference type="SUPFAM" id="SSF56176">
    <property type="entry name" value="FAD-binding/transporter-associated domain-like"/>
    <property type="match status" value="1"/>
</dbReference>
<dbReference type="PANTHER" id="PTHR43762">
    <property type="entry name" value="L-GULONOLACTONE OXIDASE"/>
    <property type="match status" value="1"/>
</dbReference>
<organism evidence="3 4">
    <name type="scientific">Pseudallescheria apiosperma</name>
    <name type="common">Scedosporium apiospermum</name>
    <dbReference type="NCBI Taxonomy" id="563466"/>
    <lineage>
        <taxon>Eukaryota</taxon>
        <taxon>Fungi</taxon>
        <taxon>Dikarya</taxon>
        <taxon>Ascomycota</taxon>
        <taxon>Pezizomycotina</taxon>
        <taxon>Sordariomycetes</taxon>
        <taxon>Hypocreomycetidae</taxon>
        <taxon>Microascales</taxon>
        <taxon>Microascaceae</taxon>
        <taxon>Scedosporium</taxon>
    </lineage>
</organism>
<sequence length="745" mass="84227">MTGIPPSSPSAWTLTTDQILQQLSDALGKHPDVASDFPGLKSLLDDYLDDKIDLHRIEFHRRLLRIFRDAPRDDTYQGLLGKLEEPERERVSRFVDGGEEIEKCGLGFEHTMSLGVREHIREMMGRDSVRIGKEGPVHVAGLSSEELKEKDGVFHQFVHGLASLFKCVHFSAVREMLHPDEVIVYRDTEFHNWGLTEAYTPVYTCIPSTVAGVQRIVRYAKQHSMGVRCAGFPPMFGRNGQILISLLSIQEAAVIPNTTAFSFVPQRPPTELESIEVAPGTPLKKGNTLVRVGAAVTNERLRRWCVESNRYTLPLNVIMVEMTVGGTNGAICHGSGRAQQTLSDLVRKIEYVDANGKLKVVDDPEHLRAASGCFGLMGVITHLTLEFSPMTYAILEAKHIPTIRAVPPPPDMKEEDIPPALRLPLTPEERKHDQEQFERHAVSDYYNEWFWFPFSDTVWVNCWNHTADGEGADDYPDGGAIFFSFVTQFALNVLQFAPTLHEFIDDLGLNEAATTLISRAAKFALPDEKVKTYLTDAQHFQRGIQNVRVLNLEVEMPLVPSKEDPKKPDWAIVQRAWWDAILKCYQHSDTCPQRMPLEMRVIGGSNVIMAPQRGNDLGTCAIEILTLYSAKDDWVPYAQEVLNKWMSLTDSDGRKLRIRPHWAKQWSEFKVDGKPWAERLRDEVYKEEIVEFKRTLANIGRLHGWGLADLKARFSNDFFDWFYFDDVVADGVNGVSRVDVGKGGK</sequence>
<dbReference type="GO" id="GO:0016020">
    <property type="term" value="C:membrane"/>
    <property type="evidence" value="ECO:0007669"/>
    <property type="project" value="InterPro"/>
</dbReference>
<keyword evidence="4" id="KW-1185">Reference proteome</keyword>
<dbReference type="InterPro" id="IPR036318">
    <property type="entry name" value="FAD-bd_PCMH-like_sf"/>
</dbReference>
<evidence type="ECO:0000313" key="3">
    <source>
        <dbReference type="EMBL" id="KEZ44705.1"/>
    </source>
</evidence>
<dbReference type="InterPro" id="IPR016166">
    <property type="entry name" value="FAD-bd_PCMH"/>
</dbReference>